<keyword evidence="4" id="KW-0560">Oxidoreductase</keyword>
<dbReference type="InterPro" id="IPR036318">
    <property type="entry name" value="FAD-bd_PCMH-like_sf"/>
</dbReference>
<dbReference type="Proteomes" id="UP001230504">
    <property type="component" value="Unassembled WGS sequence"/>
</dbReference>
<evidence type="ECO:0000313" key="6">
    <source>
        <dbReference type="EMBL" id="KAK1561593.1"/>
    </source>
</evidence>
<dbReference type="InterPro" id="IPR016166">
    <property type="entry name" value="FAD-bd_PCMH"/>
</dbReference>
<comment type="caution">
    <text evidence="6">The sequence shown here is derived from an EMBL/GenBank/DDBJ whole genome shotgun (WGS) entry which is preliminary data.</text>
</comment>
<dbReference type="RefSeq" id="XP_060406747.1">
    <property type="nucleotide sequence ID" value="XM_060564440.1"/>
</dbReference>
<evidence type="ECO:0000256" key="4">
    <source>
        <dbReference type="ARBA" id="ARBA00023002"/>
    </source>
</evidence>
<evidence type="ECO:0000256" key="1">
    <source>
        <dbReference type="ARBA" id="ARBA00005466"/>
    </source>
</evidence>
<dbReference type="GO" id="GO:0016491">
    <property type="term" value="F:oxidoreductase activity"/>
    <property type="evidence" value="ECO:0007669"/>
    <property type="project" value="UniProtKB-KW"/>
</dbReference>
<dbReference type="InterPro" id="IPR006094">
    <property type="entry name" value="Oxid_FAD_bind_N"/>
</dbReference>
<comment type="similarity">
    <text evidence="1">Belongs to the oxygen-dependent FAD-linked oxidoreductase family.</text>
</comment>
<dbReference type="PANTHER" id="PTHR42973:SF54">
    <property type="entry name" value="FAD-BINDING PCMH-TYPE DOMAIN-CONTAINING PROTEIN"/>
    <property type="match status" value="1"/>
</dbReference>
<dbReference type="InterPro" id="IPR050416">
    <property type="entry name" value="FAD-linked_Oxidoreductase"/>
</dbReference>
<organism evidence="6 7">
    <name type="scientific">Colletotrichum navitas</name>
    <dbReference type="NCBI Taxonomy" id="681940"/>
    <lineage>
        <taxon>Eukaryota</taxon>
        <taxon>Fungi</taxon>
        <taxon>Dikarya</taxon>
        <taxon>Ascomycota</taxon>
        <taxon>Pezizomycotina</taxon>
        <taxon>Sordariomycetes</taxon>
        <taxon>Hypocreomycetidae</taxon>
        <taxon>Glomerellales</taxon>
        <taxon>Glomerellaceae</taxon>
        <taxon>Colletotrichum</taxon>
        <taxon>Colletotrichum graminicola species complex</taxon>
    </lineage>
</organism>
<dbReference type="AlphaFoldDB" id="A0AAD8PIS6"/>
<dbReference type="PROSITE" id="PS51387">
    <property type="entry name" value="FAD_PCMH"/>
    <property type="match status" value="1"/>
</dbReference>
<dbReference type="InterPro" id="IPR016169">
    <property type="entry name" value="FAD-bd_PCMH_sub2"/>
</dbReference>
<evidence type="ECO:0000256" key="3">
    <source>
        <dbReference type="ARBA" id="ARBA00022827"/>
    </source>
</evidence>
<dbReference type="Pfam" id="PF01565">
    <property type="entry name" value="FAD_binding_4"/>
    <property type="match status" value="1"/>
</dbReference>
<protein>
    <recommendedName>
        <fullName evidence="5">FAD-binding PCMH-type domain-containing protein</fullName>
    </recommendedName>
</protein>
<keyword evidence="7" id="KW-1185">Reference proteome</keyword>
<dbReference type="EMBL" id="JAHLJV010000270">
    <property type="protein sequence ID" value="KAK1561593.1"/>
    <property type="molecule type" value="Genomic_DNA"/>
</dbReference>
<sequence length="136" mass="14368">MLQIRAFAELVPEINQGAEIHPACFVTPEDTKDVATTIKILTSASVPFTVKSGGHTAFDGRSNIAHGVTIDLVRLNQITLSDDRQTISVGPGNRWDNISETLDPLSLADVSGRVSDVGIGGLILGGGISYFSGRYG</sequence>
<dbReference type="Gene3D" id="3.30.465.10">
    <property type="match status" value="1"/>
</dbReference>
<dbReference type="GeneID" id="85448680"/>
<evidence type="ECO:0000313" key="7">
    <source>
        <dbReference type="Proteomes" id="UP001230504"/>
    </source>
</evidence>
<reference evidence="6" key="1">
    <citation type="submission" date="2021-06" db="EMBL/GenBank/DDBJ databases">
        <title>Comparative genomics, transcriptomics and evolutionary studies reveal genomic signatures of adaptation to plant cell wall in hemibiotrophic fungi.</title>
        <authorList>
            <consortium name="DOE Joint Genome Institute"/>
            <person name="Baroncelli R."/>
            <person name="Diaz J.F."/>
            <person name="Benocci T."/>
            <person name="Peng M."/>
            <person name="Battaglia E."/>
            <person name="Haridas S."/>
            <person name="Andreopoulos W."/>
            <person name="Labutti K."/>
            <person name="Pangilinan J."/>
            <person name="Floch G.L."/>
            <person name="Makela M.R."/>
            <person name="Henrissat B."/>
            <person name="Grigoriev I.V."/>
            <person name="Crouch J.A."/>
            <person name="De Vries R.P."/>
            <person name="Sukno S.A."/>
            <person name="Thon M.R."/>
        </authorList>
    </citation>
    <scope>NUCLEOTIDE SEQUENCE</scope>
    <source>
        <strain evidence="6">CBS 125086</strain>
    </source>
</reference>
<dbReference type="PANTHER" id="PTHR42973">
    <property type="entry name" value="BINDING OXIDOREDUCTASE, PUTATIVE (AFU_ORTHOLOGUE AFUA_1G17690)-RELATED"/>
    <property type="match status" value="1"/>
</dbReference>
<name>A0AAD8PIS6_9PEZI</name>
<keyword evidence="3" id="KW-0274">FAD</keyword>
<evidence type="ECO:0000259" key="5">
    <source>
        <dbReference type="PROSITE" id="PS51387"/>
    </source>
</evidence>
<dbReference type="SUPFAM" id="SSF56176">
    <property type="entry name" value="FAD-binding/transporter-associated domain-like"/>
    <property type="match status" value="1"/>
</dbReference>
<proteinExistence type="inferred from homology"/>
<accession>A0AAD8PIS6</accession>
<keyword evidence="2" id="KW-0285">Flavoprotein</keyword>
<dbReference type="GO" id="GO:0071949">
    <property type="term" value="F:FAD binding"/>
    <property type="evidence" value="ECO:0007669"/>
    <property type="project" value="InterPro"/>
</dbReference>
<gene>
    <name evidence="6" type="ORF">LY79DRAFT_675438</name>
</gene>
<feature type="domain" description="FAD-binding PCMH-type" evidence="5">
    <location>
        <begin position="18"/>
        <end position="136"/>
    </location>
</feature>
<evidence type="ECO:0000256" key="2">
    <source>
        <dbReference type="ARBA" id="ARBA00022630"/>
    </source>
</evidence>